<dbReference type="AlphaFoldDB" id="A0A8B6G5B7"/>
<gene>
    <name evidence="2" type="ORF">MGAL_10B090054</name>
</gene>
<evidence type="ECO:0000313" key="3">
    <source>
        <dbReference type="Proteomes" id="UP000596742"/>
    </source>
</evidence>
<name>A0A8B6G5B7_MYTGA</name>
<keyword evidence="3" id="KW-1185">Reference proteome</keyword>
<feature type="compositionally biased region" description="Polar residues" evidence="1">
    <location>
        <begin position="179"/>
        <end position="195"/>
    </location>
</feature>
<reference evidence="2" key="1">
    <citation type="submission" date="2018-11" db="EMBL/GenBank/DDBJ databases">
        <authorList>
            <person name="Alioto T."/>
            <person name="Alioto T."/>
        </authorList>
    </citation>
    <scope>NUCLEOTIDE SEQUENCE</scope>
</reference>
<evidence type="ECO:0000313" key="2">
    <source>
        <dbReference type="EMBL" id="VDI58860.1"/>
    </source>
</evidence>
<sequence>MSENQPVLVFALSPLIVSDLSLNGQIIVKKMDHFNNAKEILESEKKGLKSHLKKDSHTAGDKEFCAKTEKMKEDLYRRNYEDLYRRTEAATKKLLGEFKKEAESILEYNFWKDIENMRGDYHYPEEEGVPCEVIDHAKEDIKTNNEQDDISNELLVFDEPSNDQHESEKNGNESDEKLQIQNIEALTKTKNQDFT</sequence>
<dbReference type="EMBL" id="UYJE01007893">
    <property type="protein sequence ID" value="VDI58860.1"/>
    <property type="molecule type" value="Genomic_DNA"/>
</dbReference>
<accession>A0A8B6G5B7</accession>
<dbReference type="OrthoDB" id="10304984at2759"/>
<evidence type="ECO:0000256" key="1">
    <source>
        <dbReference type="SAM" id="MobiDB-lite"/>
    </source>
</evidence>
<dbReference type="Proteomes" id="UP000596742">
    <property type="component" value="Unassembled WGS sequence"/>
</dbReference>
<organism evidence="2 3">
    <name type="scientific">Mytilus galloprovincialis</name>
    <name type="common">Mediterranean mussel</name>
    <dbReference type="NCBI Taxonomy" id="29158"/>
    <lineage>
        <taxon>Eukaryota</taxon>
        <taxon>Metazoa</taxon>
        <taxon>Spiralia</taxon>
        <taxon>Lophotrochozoa</taxon>
        <taxon>Mollusca</taxon>
        <taxon>Bivalvia</taxon>
        <taxon>Autobranchia</taxon>
        <taxon>Pteriomorphia</taxon>
        <taxon>Mytilida</taxon>
        <taxon>Mytiloidea</taxon>
        <taxon>Mytilidae</taxon>
        <taxon>Mytilinae</taxon>
        <taxon>Mytilus</taxon>
    </lineage>
</organism>
<proteinExistence type="predicted"/>
<feature type="region of interest" description="Disordered" evidence="1">
    <location>
        <begin position="144"/>
        <end position="195"/>
    </location>
</feature>
<feature type="compositionally biased region" description="Basic and acidic residues" evidence="1">
    <location>
        <begin position="162"/>
        <end position="178"/>
    </location>
</feature>
<protein>
    <submittedName>
        <fullName evidence="2">Uncharacterized protein</fullName>
    </submittedName>
</protein>
<comment type="caution">
    <text evidence="2">The sequence shown here is derived from an EMBL/GenBank/DDBJ whole genome shotgun (WGS) entry which is preliminary data.</text>
</comment>